<comment type="caution">
    <text evidence="1">The sequence shown here is derived from an EMBL/GenBank/DDBJ whole genome shotgun (WGS) entry which is preliminary data.</text>
</comment>
<keyword evidence="2" id="KW-1185">Reference proteome</keyword>
<dbReference type="Proteomes" id="UP001208570">
    <property type="component" value="Unassembled WGS sequence"/>
</dbReference>
<name>A0AAD9JVB4_9ANNE</name>
<organism evidence="1 2">
    <name type="scientific">Paralvinella palmiformis</name>
    <dbReference type="NCBI Taxonomy" id="53620"/>
    <lineage>
        <taxon>Eukaryota</taxon>
        <taxon>Metazoa</taxon>
        <taxon>Spiralia</taxon>
        <taxon>Lophotrochozoa</taxon>
        <taxon>Annelida</taxon>
        <taxon>Polychaeta</taxon>
        <taxon>Sedentaria</taxon>
        <taxon>Canalipalpata</taxon>
        <taxon>Terebellida</taxon>
        <taxon>Terebelliformia</taxon>
        <taxon>Alvinellidae</taxon>
        <taxon>Paralvinella</taxon>
    </lineage>
</organism>
<dbReference type="EMBL" id="JAODUP010000152">
    <property type="protein sequence ID" value="KAK2159471.1"/>
    <property type="molecule type" value="Genomic_DNA"/>
</dbReference>
<dbReference type="AlphaFoldDB" id="A0AAD9JVB4"/>
<proteinExistence type="predicted"/>
<sequence>MRENLIFTGIAGNDEETEEDIRQALLDHFNDLDLDRDNIEILYCHRIPSFGMK</sequence>
<reference evidence="1" key="1">
    <citation type="journal article" date="2023" name="Mol. Biol. Evol.">
        <title>Third-Generation Sequencing Reveals the Adaptive Role of the Epigenome in Three Deep-Sea Polychaetes.</title>
        <authorList>
            <person name="Perez M."/>
            <person name="Aroh O."/>
            <person name="Sun Y."/>
            <person name="Lan Y."/>
            <person name="Juniper S.K."/>
            <person name="Young C.R."/>
            <person name="Angers B."/>
            <person name="Qian P.Y."/>
        </authorList>
    </citation>
    <scope>NUCLEOTIDE SEQUENCE</scope>
    <source>
        <strain evidence="1">P08H-3</strain>
    </source>
</reference>
<protein>
    <submittedName>
        <fullName evidence="1">Uncharacterized protein</fullName>
    </submittedName>
</protein>
<evidence type="ECO:0000313" key="2">
    <source>
        <dbReference type="Proteomes" id="UP001208570"/>
    </source>
</evidence>
<gene>
    <name evidence="1" type="ORF">LSH36_152g01016</name>
</gene>
<accession>A0AAD9JVB4</accession>
<evidence type="ECO:0000313" key="1">
    <source>
        <dbReference type="EMBL" id="KAK2159471.1"/>
    </source>
</evidence>